<dbReference type="Proteomes" id="UP000476064">
    <property type="component" value="Chromosome"/>
</dbReference>
<dbReference type="GO" id="GO:0003700">
    <property type="term" value="F:DNA-binding transcription factor activity"/>
    <property type="evidence" value="ECO:0007669"/>
    <property type="project" value="InterPro"/>
</dbReference>
<feature type="domain" description="Response regulatory" evidence="6">
    <location>
        <begin position="3"/>
        <end position="120"/>
    </location>
</feature>
<dbReference type="InterPro" id="IPR011006">
    <property type="entry name" value="CheY-like_superfamily"/>
</dbReference>
<dbReference type="PROSITE" id="PS50110">
    <property type="entry name" value="RESPONSE_REGULATORY"/>
    <property type="match status" value="1"/>
</dbReference>
<dbReference type="Gene3D" id="1.10.10.60">
    <property type="entry name" value="Homeodomain-like"/>
    <property type="match status" value="2"/>
</dbReference>
<dbReference type="PROSITE" id="PS00041">
    <property type="entry name" value="HTH_ARAC_FAMILY_1"/>
    <property type="match status" value="1"/>
</dbReference>
<dbReference type="PRINTS" id="PR00032">
    <property type="entry name" value="HTHARAC"/>
</dbReference>
<keyword evidence="4" id="KW-0597">Phosphoprotein</keyword>
<dbReference type="PANTHER" id="PTHR43280">
    <property type="entry name" value="ARAC-FAMILY TRANSCRIPTIONAL REGULATOR"/>
    <property type="match status" value="1"/>
</dbReference>
<dbReference type="SUPFAM" id="SSF52172">
    <property type="entry name" value="CheY-like"/>
    <property type="match status" value="1"/>
</dbReference>
<evidence type="ECO:0000256" key="4">
    <source>
        <dbReference type="PROSITE-ProRule" id="PRU00169"/>
    </source>
</evidence>
<dbReference type="RefSeq" id="WP_162355688.1">
    <property type="nucleotide sequence ID" value="NZ_CP048209.1"/>
</dbReference>
<accession>A0A6C0FUD5</accession>
<dbReference type="CDD" id="cd17536">
    <property type="entry name" value="REC_YesN-like"/>
    <property type="match status" value="1"/>
</dbReference>
<organism evidence="7 8">
    <name type="scientific">Paenibacillus lycopersici</name>
    <dbReference type="NCBI Taxonomy" id="2704462"/>
    <lineage>
        <taxon>Bacteria</taxon>
        <taxon>Bacillati</taxon>
        <taxon>Bacillota</taxon>
        <taxon>Bacilli</taxon>
        <taxon>Bacillales</taxon>
        <taxon>Paenibacillaceae</taxon>
        <taxon>Paenibacillus</taxon>
    </lineage>
</organism>
<reference evidence="7 8" key="1">
    <citation type="submission" date="2020-01" db="EMBL/GenBank/DDBJ databases">
        <title>Paenibacillus sp. nov., isolated from tomato rhizosphere.</title>
        <authorList>
            <person name="Weon H.-Y."/>
            <person name="Lee S.A."/>
        </authorList>
    </citation>
    <scope>NUCLEOTIDE SEQUENCE [LARGE SCALE GENOMIC DNA]</scope>
    <source>
        <strain evidence="7 8">12200R-189</strain>
    </source>
</reference>
<dbReference type="KEGG" id="plyc:GXP70_06430"/>
<dbReference type="Pfam" id="PF12833">
    <property type="entry name" value="HTH_18"/>
    <property type="match status" value="1"/>
</dbReference>
<dbReference type="GO" id="GO:0000160">
    <property type="term" value="P:phosphorelay signal transduction system"/>
    <property type="evidence" value="ECO:0007669"/>
    <property type="project" value="InterPro"/>
</dbReference>
<sequence length="526" mass="59200">MIKLLVVDDESATRKGLMKHIRWDELGVDVVEEAKDGIDGLEAARRMQPDIVVSDIRMPGMNGIEFTTSVREQFPDCKIIYLSGYSDKEYLKAAIRLNAVSYVEKPIDIDELQTVIREAVRLCAENHKANHISLALSESLPFIRQNIVNGLLHSPIDGGELQRNMQLAGVAFAPGDWYTISILVPAFDEEESNDVKLRCSNRIIDYLHQASDGFTHLAVMQDSARIVVLSAHRPERRHELSAVYPLLAAHLNDHRLPCAKLSWIVGPASPGLPGVRASYETAAGYLKQLFYCDSGTIVYAAGTPAAVYRIDDDIMNDFAKLMQELNKEAIAAFTDKLYGAIRAKTGTPVDDVKNVFYRMMRLLAEQGEKRGLRSSLSSPGQEEYDWAMISRIGDFKQLKDYFLRRAADLLDRIASMESNCRAVLDVQKYIRGHYSDKEITVNMLADHVHLTPTYLSSLFRKETGKTISEYITEVRIARSADLLRAPQSKLYEVADLAGYNDANYFSKAFKKITGLTPTQFRRKHKP</sequence>
<evidence type="ECO:0000259" key="5">
    <source>
        <dbReference type="PROSITE" id="PS01124"/>
    </source>
</evidence>
<proteinExistence type="predicted"/>
<protein>
    <submittedName>
        <fullName evidence="7">Response regulator</fullName>
    </submittedName>
</protein>
<dbReference type="SUPFAM" id="SSF46689">
    <property type="entry name" value="Homeodomain-like"/>
    <property type="match status" value="2"/>
</dbReference>
<dbReference type="PANTHER" id="PTHR43280:SF2">
    <property type="entry name" value="HTH-TYPE TRANSCRIPTIONAL REGULATOR EXSA"/>
    <property type="match status" value="1"/>
</dbReference>
<evidence type="ECO:0000313" key="7">
    <source>
        <dbReference type="EMBL" id="QHT59622.1"/>
    </source>
</evidence>
<dbReference type="Pfam" id="PF00072">
    <property type="entry name" value="Response_reg"/>
    <property type="match status" value="1"/>
</dbReference>
<dbReference type="InterPro" id="IPR001789">
    <property type="entry name" value="Sig_transdc_resp-reg_receiver"/>
</dbReference>
<evidence type="ECO:0000313" key="8">
    <source>
        <dbReference type="Proteomes" id="UP000476064"/>
    </source>
</evidence>
<keyword evidence="1" id="KW-0805">Transcription regulation</keyword>
<feature type="modified residue" description="4-aspartylphosphate" evidence="4">
    <location>
        <position position="55"/>
    </location>
</feature>
<keyword evidence="3" id="KW-0804">Transcription</keyword>
<evidence type="ECO:0000256" key="1">
    <source>
        <dbReference type="ARBA" id="ARBA00023015"/>
    </source>
</evidence>
<evidence type="ECO:0000256" key="2">
    <source>
        <dbReference type="ARBA" id="ARBA00023125"/>
    </source>
</evidence>
<name>A0A6C0FUD5_9BACL</name>
<dbReference type="Gene3D" id="3.40.50.2300">
    <property type="match status" value="1"/>
</dbReference>
<dbReference type="AlphaFoldDB" id="A0A6C0FUD5"/>
<dbReference type="SMART" id="SM00448">
    <property type="entry name" value="REC"/>
    <property type="match status" value="1"/>
</dbReference>
<dbReference type="InterPro" id="IPR018062">
    <property type="entry name" value="HTH_AraC-typ_CS"/>
</dbReference>
<dbReference type="SMART" id="SM00342">
    <property type="entry name" value="HTH_ARAC"/>
    <property type="match status" value="1"/>
</dbReference>
<keyword evidence="8" id="KW-1185">Reference proteome</keyword>
<dbReference type="GO" id="GO:0043565">
    <property type="term" value="F:sequence-specific DNA binding"/>
    <property type="evidence" value="ECO:0007669"/>
    <property type="project" value="InterPro"/>
</dbReference>
<dbReference type="PROSITE" id="PS01124">
    <property type="entry name" value="HTH_ARAC_FAMILY_2"/>
    <property type="match status" value="1"/>
</dbReference>
<dbReference type="EMBL" id="CP048209">
    <property type="protein sequence ID" value="QHT59622.1"/>
    <property type="molecule type" value="Genomic_DNA"/>
</dbReference>
<feature type="domain" description="HTH araC/xylS-type" evidence="5">
    <location>
        <begin position="424"/>
        <end position="523"/>
    </location>
</feature>
<dbReference type="InterPro" id="IPR009057">
    <property type="entry name" value="Homeodomain-like_sf"/>
</dbReference>
<evidence type="ECO:0000259" key="6">
    <source>
        <dbReference type="PROSITE" id="PS50110"/>
    </source>
</evidence>
<keyword evidence="2" id="KW-0238">DNA-binding</keyword>
<gene>
    <name evidence="7" type="ORF">GXP70_06430</name>
</gene>
<dbReference type="InterPro" id="IPR020449">
    <property type="entry name" value="Tscrpt_reg_AraC-type_HTH"/>
</dbReference>
<dbReference type="InterPro" id="IPR018060">
    <property type="entry name" value="HTH_AraC"/>
</dbReference>
<evidence type="ECO:0000256" key="3">
    <source>
        <dbReference type="ARBA" id="ARBA00023163"/>
    </source>
</evidence>